<accession>A0A6N9NKK8</accession>
<sequence length="236" mass="26440">MNNQKGDLYLIPNLLGGGNPDQYLGKELFSIIQKLTHFIVENEKNARRYLIKLGIPTPIDDLNFFILNKHTDLNDLHSYIKPLKDGISMGLISDAGCPGVADPGAEIVKIAHQFNIPVRPLIGPSSILLGLMASGFNGQSFCFHGYLPHDSAQRIKQLKSMELTAKKEKQTQLFIETPFRNEKLIEELVRTLDKQTMLCVAADLSLESVTIVSQNIGSWKKGRPNFHKRPAIFLIF</sequence>
<protein>
    <submittedName>
        <fullName evidence="1">SAM-dependent methyltransferase</fullName>
    </submittedName>
</protein>
<dbReference type="SUPFAM" id="SSF53790">
    <property type="entry name" value="Tetrapyrrole methylase"/>
    <property type="match status" value="1"/>
</dbReference>
<comment type="caution">
    <text evidence="1">The sequence shown here is derived from an EMBL/GenBank/DDBJ whole genome shotgun (WGS) entry which is preliminary data.</text>
</comment>
<keyword evidence="1" id="KW-0808">Transferase</keyword>
<dbReference type="PIRSF" id="PIRSF005917">
    <property type="entry name" value="MTase_YraL"/>
    <property type="match status" value="1"/>
</dbReference>
<dbReference type="InterPro" id="IPR008189">
    <property type="entry name" value="rRNA_ssu_MeTfrase_I"/>
</dbReference>
<dbReference type="EMBL" id="WWNE01000018">
    <property type="protein sequence ID" value="NBG67238.1"/>
    <property type="molecule type" value="Genomic_DNA"/>
</dbReference>
<dbReference type="InterPro" id="IPR014777">
    <property type="entry name" value="4pyrrole_Mease_sub1"/>
</dbReference>
<reference evidence="1 2" key="1">
    <citation type="submission" date="2019-12" db="EMBL/GenBank/DDBJ databases">
        <authorList>
            <person name="Zhao J."/>
        </authorList>
    </citation>
    <scope>NUCLEOTIDE SEQUENCE [LARGE SCALE GENOMIC DNA]</scope>
    <source>
        <strain evidence="1 2">S-15</strain>
    </source>
</reference>
<dbReference type="RefSeq" id="WP_160634193.1">
    <property type="nucleotide sequence ID" value="NZ_WWNE01000018.1"/>
</dbReference>
<evidence type="ECO:0000313" key="2">
    <source>
        <dbReference type="Proteomes" id="UP000470771"/>
    </source>
</evidence>
<dbReference type="GO" id="GO:0008168">
    <property type="term" value="F:methyltransferase activity"/>
    <property type="evidence" value="ECO:0007669"/>
    <property type="project" value="UniProtKB-KW"/>
</dbReference>
<dbReference type="Gene3D" id="3.40.1010.10">
    <property type="entry name" value="Cobalt-precorrin-4 Transmethylase, Domain 1"/>
    <property type="match status" value="1"/>
</dbReference>
<proteinExistence type="predicted"/>
<organism evidence="1 2">
    <name type="scientific">Acidiluteibacter ferrifornacis</name>
    <dbReference type="NCBI Taxonomy" id="2692424"/>
    <lineage>
        <taxon>Bacteria</taxon>
        <taxon>Pseudomonadati</taxon>
        <taxon>Bacteroidota</taxon>
        <taxon>Flavobacteriia</taxon>
        <taxon>Flavobacteriales</taxon>
        <taxon>Cryomorphaceae</taxon>
        <taxon>Acidiluteibacter</taxon>
    </lineage>
</organism>
<gene>
    <name evidence="1" type="ORF">GQN54_14000</name>
</gene>
<dbReference type="InterPro" id="IPR035996">
    <property type="entry name" value="4pyrrol_Methylase_sf"/>
</dbReference>
<keyword evidence="1" id="KW-0489">Methyltransferase</keyword>
<dbReference type="PANTHER" id="PTHR46111:SF2">
    <property type="entry name" value="SAM-DEPENDENT METHYLTRANSFERASE"/>
    <property type="match status" value="1"/>
</dbReference>
<dbReference type="AlphaFoldDB" id="A0A6N9NKK8"/>
<dbReference type="InterPro" id="IPR014776">
    <property type="entry name" value="4pyrrole_Mease_sub2"/>
</dbReference>
<name>A0A6N9NKK8_9FLAO</name>
<keyword evidence="2" id="KW-1185">Reference proteome</keyword>
<dbReference type="PANTHER" id="PTHR46111">
    <property type="entry name" value="RIBOSOMAL RNA SMALL SUBUNIT METHYLTRANSFERASE I"/>
    <property type="match status" value="1"/>
</dbReference>
<evidence type="ECO:0000313" key="1">
    <source>
        <dbReference type="EMBL" id="NBG67238.1"/>
    </source>
</evidence>
<dbReference type="CDD" id="cd11649">
    <property type="entry name" value="RsmI_like"/>
    <property type="match status" value="1"/>
</dbReference>
<dbReference type="Gene3D" id="3.30.950.10">
    <property type="entry name" value="Methyltransferase, Cobalt-precorrin-4 Transmethylase, Domain 2"/>
    <property type="match status" value="1"/>
</dbReference>
<dbReference type="GO" id="GO:0032259">
    <property type="term" value="P:methylation"/>
    <property type="evidence" value="ECO:0007669"/>
    <property type="project" value="UniProtKB-KW"/>
</dbReference>
<dbReference type="Proteomes" id="UP000470771">
    <property type="component" value="Unassembled WGS sequence"/>
</dbReference>